<evidence type="ECO:0000313" key="2">
    <source>
        <dbReference type="EMBL" id="MEJ2902585.1"/>
    </source>
</evidence>
<dbReference type="InterPro" id="IPR016181">
    <property type="entry name" value="Acyl_CoA_acyltransferase"/>
</dbReference>
<protein>
    <submittedName>
        <fullName evidence="2">GNAT family N-acetyltransferase</fullName>
    </submittedName>
</protein>
<gene>
    <name evidence="2" type="ORF">WAE58_09105</name>
</gene>
<dbReference type="SUPFAM" id="SSF55729">
    <property type="entry name" value="Acyl-CoA N-acyltransferases (Nat)"/>
    <property type="match status" value="1"/>
</dbReference>
<organism evidence="2 3">
    <name type="scientific">Pedobacter panaciterrae</name>
    <dbReference type="NCBI Taxonomy" id="363849"/>
    <lineage>
        <taxon>Bacteria</taxon>
        <taxon>Pseudomonadati</taxon>
        <taxon>Bacteroidota</taxon>
        <taxon>Sphingobacteriia</taxon>
        <taxon>Sphingobacteriales</taxon>
        <taxon>Sphingobacteriaceae</taxon>
        <taxon>Pedobacter</taxon>
    </lineage>
</organism>
<reference evidence="2 3" key="1">
    <citation type="submission" date="2024-03" db="EMBL/GenBank/DDBJ databases">
        <title>Sequence of Lycoming College Course Isolates.</title>
        <authorList>
            <person name="Plotts O."/>
            <person name="Newman J."/>
        </authorList>
    </citation>
    <scope>NUCLEOTIDE SEQUENCE [LARGE SCALE GENOMIC DNA]</scope>
    <source>
        <strain evidence="2 3">CJB-3</strain>
    </source>
</reference>
<proteinExistence type="predicted"/>
<dbReference type="Proteomes" id="UP001378956">
    <property type="component" value="Unassembled WGS sequence"/>
</dbReference>
<keyword evidence="3" id="KW-1185">Reference proteome</keyword>
<sequence length="178" mass="20882">MKMFIETERLYFRELLETDVEGIFSLDSDPEVHQHLGKNPIKNIQQAKDVIKFIRQQYVDNGVGRLAIIEKESSDFVGWGGFKLITDLTNGHKDYHDLGYRFLKKHWGKGYATESSKAAVEYGFNELKLPSIYAIADIDNLQSQRVLKKCGFIEKEIFNYDLVPHYWYEHHKLTMELF</sequence>
<dbReference type="Pfam" id="PF13302">
    <property type="entry name" value="Acetyltransf_3"/>
    <property type="match status" value="1"/>
</dbReference>
<dbReference type="Gene3D" id="3.40.630.30">
    <property type="match status" value="1"/>
</dbReference>
<dbReference type="InterPro" id="IPR051531">
    <property type="entry name" value="N-acetyltransferase"/>
</dbReference>
<dbReference type="PANTHER" id="PTHR43792">
    <property type="entry name" value="GNAT FAMILY, PUTATIVE (AFU_ORTHOLOGUE AFUA_3G00765)-RELATED-RELATED"/>
    <property type="match status" value="1"/>
</dbReference>
<dbReference type="RefSeq" id="WP_172662937.1">
    <property type="nucleotide sequence ID" value="NZ_CBFGNQ010000002.1"/>
</dbReference>
<dbReference type="EMBL" id="JBBEUB010000002">
    <property type="protein sequence ID" value="MEJ2902585.1"/>
    <property type="molecule type" value="Genomic_DNA"/>
</dbReference>
<feature type="domain" description="N-acetyltransferase" evidence="1">
    <location>
        <begin position="10"/>
        <end position="173"/>
    </location>
</feature>
<name>A0ABU8NK10_9SPHI</name>
<evidence type="ECO:0000313" key="3">
    <source>
        <dbReference type="Proteomes" id="UP001378956"/>
    </source>
</evidence>
<dbReference type="PANTHER" id="PTHR43792:SF16">
    <property type="entry name" value="N-ACETYLTRANSFERASE DOMAIN-CONTAINING PROTEIN"/>
    <property type="match status" value="1"/>
</dbReference>
<accession>A0ABU8NK10</accession>
<comment type="caution">
    <text evidence="2">The sequence shown here is derived from an EMBL/GenBank/DDBJ whole genome shotgun (WGS) entry which is preliminary data.</text>
</comment>
<dbReference type="PROSITE" id="PS51186">
    <property type="entry name" value="GNAT"/>
    <property type="match status" value="1"/>
</dbReference>
<evidence type="ECO:0000259" key="1">
    <source>
        <dbReference type="PROSITE" id="PS51186"/>
    </source>
</evidence>
<dbReference type="InterPro" id="IPR000182">
    <property type="entry name" value="GNAT_dom"/>
</dbReference>